<feature type="transmembrane region" description="Helical" evidence="6">
    <location>
        <begin position="483"/>
        <end position="504"/>
    </location>
</feature>
<feature type="transmembrane region" description="Helical" evidence="6">
    <location>
        <begin position="294"/>
        <end position="316"/>
    </location>
</feature>
<feature type="transmembrane region" description="Helical" evidence="6">
    <location>
        <begin position="516"/>
        <end position="543"/>
    </location>
</feature>
<keyword evidence="2 6" id="KW-0812">Transmembrane</keyword>
<evidence type="ECO:0000256" key="1">
    <source>
        <dbReference type="ARBA" id="ARBA00004141"/>
    </source>
</evidence>
<feature type="transmembrane region" description="Helical" evidence="6">
    <location>
        <begin position="421"/>
        <end position="438"/>
    </location>
</feature>
<organism evidence="8 9">
    <name type="scientific">Pseudocercospora musae</name>
    <dbReference type="NCBI Taxonomy" id="113226"/>
    <lineage>
        <taxon>Eukaryota</taxon>
        <taxon>Fungi</taxon>
        <taxon>Dikarya</taxon>
        <taxon>Ascomycota</taxon>
        <taxon>Pezizomycotina</taxon>
        <taxon>Dothideomycetes</taxon>
        <taxon>Dothideomycetidae</taxon>
        <taxon>Mycosphaerellales</taxon>
        <taxon>Mycosphaerellaceae</taxon>
        <taxon>Pseudocercospora</taxon>
    </lineage>
</organism>
<keyword evidence="9" id="KW-1185">Reference proteome</keyword>
<dbReference type="PANTHER" id="PTHR23507">
    <property type="entry name" value="ZGC:174356"/>
    <property type="match status" value="1"/>
</dbReference>
<evidence type="ECO:0000313" key="9">
    <source>
        <dbReference type="Proteomes" id="UP000073492"/>
    </source>
</evidence>
<dbReference type="InterPro" id="IPR011701">
    <property type="entry name" value="MFS"/>
</dbReference>
<evidence type="ECO:0000256" key="3">
    <source>
        <dbReference type="ARBA" id="ARBA00022989"/>
    </source>
</evidence>
<dbReference type="SUPFAM" id="SSF103473">
    <property type="entry name" value="MFS general substrate transporter"/>
    <property type="match status" value="1"/>
</dbReference>
<evidence type="ECO:0000256" key="2">
    <source>
        <dbReference type="ARBA" id="ARBA00022692"/>
    </source>
</evidence>
<dbReference type="PANTHER" id="PTHR23507:SF40">
    <property type="entry name" value="TETRACYCLINE-EFFLUX TRANSPORTER"/>
    <property type="match status" value="1"/>
</dbReference>
<evidence type="ECO:0000256" key="6">
    <source>
        <dbReference type="SAM" id="Phobius"/>
    </source>
</evidence>
<feature type="transmembrane region" description="Helical" evidence="6">
    <location>
        <begin position="98"/>
        <end position="117"/>
    </location>
</feature>
<dbReference type="GO" id="GO:0016020">
    <property type="term" value="C:membrane"/>
    <property type="evidence" value="ECO:0007669"/>
    <property type="project" value="UniProtKB-SubCell"/>
</dbReference>
<keyword evidence="4 6" id="KW-0472">Membrane</keyword>
<feature type="transmembrane region" description="Helical" evidence="6">
    <location>
        <begin position="226"/>
        <end position="253"/>
    </location>
</feature>
<dbReference type="InterPro" id="IPR020846">
    <property type="entry name" value="MFS_dom"/>
</dbReference>
<dbReference type="AlphaFoldDB" id="A0A139IUF8"/>
<feature type="region of interest" description="Disordered" evidence="5">
    <location>
        <begin position="20"/>
        <end position="80"/>
    </location>
</feature>
<feature type="transmembrane region" description="Helical" evidence="6">
    <location>
        <begin position="549"/>
        <end position="568"/>
    </location>
</feature>
<feature type="transmembrane region" description="Helical" evidence="6">
    <location>
        <begin position="168"/>
        <end position="187"/>
    </location>
</feature>
<reference evidence="8 9" key="1">
    <citation type="submission" date="2015-07" db="EMBL/GenBank/DDBJ databases">
        <title>Comparative genomics of the Sigatoka disease complex on banana suggests a link between parallel evolutionary changes in Pseudocercospora fijiensis and Pseudocercospora eumusae and increased virulence on the banana host.</title>
        <authorList>
            <person name="Chang T.-C."/>
            <person name="Salvucci A."/>
            <person name="Crous P.W."/>
            <person name="Stergiopoulos I."/>
        </authorList>
    </citation>
    <scope>NUCLEOTIDE SEQUENCE [LARGE SCALE GENOMIC DNA]</scope>
    <source>
        <strain evidence="8 9">CBS 116634</strain>
    </source>
</reference>
<dbReference type="PROSITE" id="PS50850">
    <property type="entry name" value="MFS"/>
    <property type="match status" value="1"/>
</dbReference>
<dbReference type="PROSITE" id="PS00216">
    <property type="entry name" value="SUGAR_TRANSPORT_1"/>
    <property type="match status" value="1"/>
</dbReference>
<evidence type="ECO:0000259" key="7">
    <source>
        <dbReference type="PROSITE" id="PS50850"/>
    </source>
</evidence>
<accession>A0A139IUF8</accession>
<keyword evidence="3 6" id="KW-1133">Transmembrane helix</keyword>
<evidence type="ECO:0000256" key="4">
    <source>
        <dbReference type="ARBA" id="ARBA00023136"/>
    </source>
</evidence>
<dbReference type="Gene3D" id="1.20.1250.20">
    <property type="entry name" value="MFS general substrate transporter like domains"/>
    <property type="match status" value="1"/>
</dbReference>
<dbReference type="EMBL" id="LFZO01000009">
    <property type="protein sequence ID" value="KXT18270.1"/>
    <property type="molecule type" value="Genomic_DNA"/>
</dbReference>
<protein>
    <recommendedName>
        <fullName evidence="7">Major facilitator superfamily (MFS) profile domain-containing protein</fullName>
    </recommendedName>
</protein>
<feature type="transmembrane region" description="Helical" evidence="6">
    <location>
        <begin position="376"/>
        <end position="401"/>
    </location>
</feature>
<comment type="subcellular location">
    <subcellularLocation>
        <location evidence="1">Membrane</location>
        <topology evidence="1">Multi-pass membrane protein</topology>
    </subcellularLocation>
</comment>
<dbReference type="Proteomes" id="UP000073492">
    <property type="component" value="Unassembled WGS sequence"/>
</dbReference>
<evidence type="ECO:0000313" key="8">
    <source>
        <dbReference type="EMBL" id="KXT18270.1"/>
    </source>
</evidence>
<dbReference type="InterPro" id="IPR005829">
    <property type="entry name" value="Sugar_transporter_CS"/>
</dbReference>
<feature type="domain" description="Major facilitator superfamily (MFS) profile" evidence="7">
    <location>
        <begin position="106"/>
        <end position="573"/>
    </location>
</feature>
<feature type="transmembrane region" description="Helical" evidence="6">
    <location>
        <begin position="265"/>
        <end position="288"/>
    </location>
</feature>
<evidence type="ECO:0000256" key="5">
    <source>
        <dbReference type="SAM" id="MobiDB-lite"/>
    </source>
</evidence>
<dbReference type="Pfam" id="PF07690">
    <property type="entry name" value="MFS_1"/>
    <property type="match status" value="1"/>
</dbReference>
<dbReference type="OrthoDB" id="3026777at2759"/>
<sequence length="619" mass="68243">MDTSEAAFEADVELDSEALARQQQHAKHKKAEEAAKLATPGLKINQVSEQELASERSPLLPRSPTWNDGEGEEEEERRPSWPGSIEFAHLPWYRRPSIWWVLCPFFIMACAFGGIIAPKMNLILDLVCREYIAERSMVPGFTMAPVDFNGGDNDQCAIPEVSARTSMFNLWGSVIAGVLSAITAPKLGALSDRYGRKPILIATSLGTIGGEVITICAATFPAKFPIWLLLTSYALDGLTGSFILAMSIANAYATDCTPPNMRNVAFGYFHGCLFTGLALGPIVAGYIVKWTGQIAIVFWVLAGVHVCFVLFVGLVVPESLSKKRQRLAREKHEYLMSQRDPNRDWINQLRSLNLLEPLRILRPKGPGSSRALRRNLLVLSAVDTIVFGVAMGSIAVVIIYVRQQFGWESFESGKYMTIVNSSRVICLLVVLPFLTRVVRGKSDQRPRKNSGCDNFDLFIIRFAIFFDVLGYLGYTLSRSGPPFILSGVIASIGGIGSPTLQSALTKHVPADRTGQLLGAIGLLHSLARVVAPAVFSAIFAATVGKFNQTVFVCLCATFFCAFIVSWFIKPGVFYDEDKAEHEEEEEEEQQEAGRFRNKVAIVDAVADVGRQVRDFVSRR</sequence>
<feature type="transmembrane region" description="Helical" evidence="6">
    <location>
        <begin position="458"/>
        <end position="477"/>
    </location>
</feature>
<dbReference type="InterPro" id="IPR036259">
    <property type="entry name" value="MFS_trans_sf"/>
</dbReference>
<comment type="caution">
    <text evidence="8">The sequence shown here is derived from an EMBL/GenBank/DDBJ whole genome shotgun (WGS) entry which is preliminary data.</text>
</comment>
<dbReference type="GO" id="GO:0022857">
    <property type="term" value="F:transmembrane transporter activity"/>
    <property type="evidence" value="ECO:0007669"/>
    <property type="project" value="InterPro"/>
</dbReference>
<gene>
    <name evidence="8" type="ORF">AC579_2924</name>
</gene>
<proteinExistence type="predicted"/>
<feature type="transmembrane region" description="Helical" evidence="6">
    <location>
        <begin position="199"/>
        <end position="220"/>
    </location>
</feature>
<name>A0A139IUF8_9PEZI</name>